<accession>A0AA96GK59</accession>
<evidence type="ECO:0000313" key="1">
    <source>
        <dbReference type="EMBL" id="WNM60483.1"/>
    </source>
</evidence>
<dbReference type="EMBL" id="CP116968">
    <property type="protein sequence ID" value="WNM60483.1"/>
    <property type="molecule type" value="Genomic_DNA"/>
</dbReference>
<dbReference type="RefSeq" id="WP_312741274.1">
    <property type="nucleotide sequence ID" value="NZ_CP116968.1"/>
</dbReference>
<evidence type="ECO:0000313" key="2">
    <source>
        <dbReference type="Proteomes" id="UP001302494"/>
    </source>
</evidence>
<sequence>MLRLTLHPLAQVSPTRHGIPWLGFIVYPNHRRVKARNLRNFQHQLRDRWQEYCEGHITFAEFNSNVQGWINHVRYANTWDLRRHVLAQPLLKPTATKHARNAGYPRLNETIE</sequence>
<protein>
    <submittedName>
        <fullName evidence="1">Uncharacterized protein</fullName>
    </submittedName>
</protein>
<keyword evidence="2" id="KW-1185">Reference proteome</keyword>
<proteinExistence type="predicted"/>
<name>A0AA96GK59_9BACT</name>
<gene>
    <name evidence="1" type="ORF">PQG83_11995</name>
</gene>
<dbReference type="AlphaFoldDB" id="A0AA96GK59"/>
<reference evidence="1 2" key="1">
    <citation type="submission" date="2023-01" db="EMBL/GenBank/DDBJ databases">
        <title>Cultivation and genomic characterization of new, ubiquitous marine nitrite-oxidizing bacteria from the Nitrospirales.</title>
        <authorList>
            <person name="Mueller A.J."/>
            <person name="Daebeler A."/>
            <person name="Herbold C.W."/>
            <person name="Kirkegaard R.H."/>
            <person name="Daims H."/>
        </authorList>
    </citation>
    <scope>NUCLEOTIDE SEQUENCE [LARGE SCALE GENOMIC DNA]</scope>
    <source>
        <strain evidence="1 2">DK</strain>
    </source>
</reference>
<dbReference type="Proteomes" id="UP001302494">
    <property type="component" value="Chromosome"/>
</dbReference>
<dbReference type="KEGG" id="nneo:PQG83_11995"/>
<organism evidence="1 2">
    <name type="scientific">Candidatus Nitrospira neomarina</name>
    <dbReference type="NCBI Taxonomy" id="3020899"/>
    <lineage>
        <taxon>Bacteria</taxon>
        <taxon>Pseudomonadati</taxon>
        <taxon>Nitrospirota</taxon>
        <taxon>Nitrospiria</taxon>
        <taxon>Nitrospirales</taxon>
        <taxon>Nitrospiraceae</taxon>
        <taxon>Nitrospira</taxon>
    </lineage>
</organism>